<feature type="region of interest" description="Disordered" evidence="1">
    <location>
        <begin position="250"/>
        <end position="279"/>
    </location>
</feature>
<feature type="compositionally biased region" description="Polar residues" evidence="1">
    <location>
        <begin position="250"/>
        <end position="261"/>
    </location>
</feature>
<accession>A0A5P9P7M7</accession>
<dbReference type="KEGG" id="nas:GCU68_08670"/>
<sequence length="373" mass="40654">MIRINVSETGDATWTIESRFLLVDDDDEAAFIDYTDEVRSSQRDVPDDVERFDSFRQDAQQATGREMTLENAGWDEPRVISPEDAGLDTIPETDNTSSVRVGVLAYSFTWTNFSRVDSGQIHFGDAFQPGADSWFSLTEGQRLVIESPSGYAVSAQGSTTLQREGPYQFSEGDFPIIFVPSAGAGGGNGGVPTPAIPDWLVAGVFALVVAVGVGSYLLARRRPVSDLPLPIARLRERVVTLPLVRRLDVSTSNEQARNESVPTDGGSIESPPERADPIGAVASTGSGMELEYDETIDDGIDPELLSDEERVLRLLKQNNGRMKQGSIVSETGWSNAKVSQLLSQMDEDGEIEKLRIGRENLITLPDVDPTEVN</sequence>
<protein>
    <recommendedName>
        <fullName evidence="6">HTH iclR-type domain-containing protein</fullName>
    </recommendedName>
</protein>
<gene>
    <name evidence="4" type="ORF">GCU68_08670</name>
</gene>
<name>A0A5P9P7M7_9EURY</name>
<dbReference type="InterPro" id="IPR036390">
    <property type="entry name" value="WH_DNA-bd_sf"/>
</dbReference>
<dbReference type="Proteomes" id="UP000326170">
    <property type="component" value="Chromosome"/>
</dbReference>
<dbReference type="SUPFAM" id="SSF46785">
    <property type="entry name" value="Winged helix' DNA-binding domain"/>
    <property type="match status" value="1"/>
</dbReference>
<evidence type="ECO:0000313" key="4">
    <source>
        <dbReference type="EMBL" id="QFU84144.1"/>
    </source>
</evidence>
<evidence type="ECO:0000259" key="3">
    <source>
        <dbReference type="Pfam" id="PF24036"/>
    </source>
</evidence>
<organism evidence="4 5">
    <name type="scientific">Natronorubrum aibiense</name>
    <dbReference type="NCBI Taxonomy" id="348826"/>
    <lineage>
        <taxon>Archaea</taxon>
        <taxon>Methanobacteriati</taxon>
        <taxon>Methanobacteriota</taxon>
        <taxon>Stenosarchaea group</taxon>
        <taxon>Halobacteria</taxon>
        <taxon>Halobacteriales</taxon>
        <taxon>Natrialbaceae</taxon>
        <taxon>Natronorubrum</taxon>
    </lineage>
</organism>
<dbReference type="InterPro" id="IPR055769">
    <property type="entry name" value="DUF7345"/>
</dbReference>
<dbReference type="EMBL" id="CP045488">
    <property type="protein sequence ID" value="QFU84144.1"/>
    <property type="molecule type" value="Genomic_DNA"/>
</dbReference>
<dbReference type="AlphaFoldDB" id="A0A5P9P7M7"/>
<evidence type="ECO:0000259" key="2">
    <source>
        <dbReference type="Pfam" id="PF24034"/>
    </source>
</evidence>
<evidence type="ECO:0000313" key="5">
    <source>
        <dbReference type="Proteomes" id="UP000326170"/>
    </source>
</evidence>
<reference evidence="4 5" key="1">
    <citation type="journal article" date="2007" name="Int. J. Syst. Evol. Microbiol.">
        <title>Natronorubrum sulfidifaciens sp. nov., an extremely haloalkaliphilic archaeon isolated from Aiding salt lake in Xin-Jiang, China.</title>
        <authorList>
            <person name="Cui H.L."/>
            <person name="Tohty D."/>
            <person name="Liu H.C."/>
            <person name="Liu S.J."/>
            <person name="Oren A."/>
            <person name="Zhou P.J."/>
        </authorList>
    </citation>
    <scope>NUCLEOTIDE SEQUENCE [LARGE SCALE GENOMIC DNA]</scope>
    <source>
        <strain evidence="4 5">7-3</strain>
    </source>
</reference>
<evidence type="ECO:0000256" key="1">
    <source>
        <dbReference type="SAM" id="MobiDB-lite"/>
    </source>
</evidence>
<dbReference type="Pfam" id="PF24036">
    <property type="entry name" value="DUF7345"/>
    <property type="match status" value="1"/>
</dbReference>
<proteinExistence type="predicted"/>
<keyword evidence="5" id="KW-1185">Reference proteome</keyword>
<feature type="domain" description="DUF7343" evidence="2">
    <location>
        <begin position="304"/>
        <end position="365"/>
    </location>
</feature>
<dbReference type="Pfam" id="PF24034">
    <property type="entry name" value="DUF7343"/>
    <property type="match status" value="1"/>
</dbReference>
<evidence type="ECO:0008006" key="6">
    <source>
        <dbReference type="Google" id="ProtNLM"/>
    </source>
</evidence>
<dbReference type="InterPro" id="IPR055767">
    <property type="entry name" value="DUF7343"/>
</dbReference>
<feature type="domain" description="DUF7345" evidence="3">
    <location>
        <begin position="3"/>
        <end position="151"/>
    </location>
</feature>